<gene>
    <name evidence="2" type="ORF">R5R35_005825</name>
</gene>
<keyword evidence="1" id="KW-0732">Signal</keyword>
<dbReference type="Gene3D" id="3.15.10.50">
    <property type="match status" value="1"/>
</dbReference>
<dbReference type="InterPro" id="IPR038602">
    <property type="entry name" value="Mite_allergen_7_sf"/>
</dbReference>
<feature type="chain" id="PRO_5042989459" description="Accessory gland protein" evidence="1">
    <location>
        <begin position="24"/>
        <end position="240"/>
    </location>
</feature>
<comment type="caution">
    <text evidence="2">The sequence shown here is derived from an EMBL/GenBank/DDBJ whole genome shotgun (WGS) entry which is preliminary data.</text>
</comment>
<accession>A0AAN9V991</accession>
<keyword evidence="3" id="KW-1185">Reference proteome</keyword>
<dbReference type="Pfam" id="PF16984">
    <property type="entry name" value="Grp7_allergen"/>
    <property type="match status" value="1"/>
</dbReference>
<feature type="signal peptide" evidence="1">
    <location>
        <begin position="1"/>
        <end position="23"/>
    </location>
</feature>
<name>A0AAN9V991_9ORTH</name>
<proteinExistence type="predicted"/>
<sequence length="240" mass="26460">MKSSARALLFALATAALLASVVADGDWPGFPRRKRDSSANINDYMDRVLDQARVFLVDNHLEPYELDDKILYNLTFKLLLPWRTRLGLYGGEAQNLTTLRRQSDAELTYTSDARSLNLDATVAFDRLVINYKYADQLFNIGPHGTVKAILKNLTANLNIDVKLLSGKATLKEFKLNSAKSIKVDVTGLTFLGNLIVESFVNFFTLILKGPILKAVESQVTSALASAVNSTSIPFNLTVSS</sequence>
<evidence type="ECO:0000256" key="1">
    <source>
        <dbReference type="SAM" id="SignalP"/>
    </source>
</evidence>
<dbReference type="EMBL" id="JAZDUA010000354">
    <property type="protein sequence ID" value="KAK7793963.1"/>
    <property type="molecule type" value="Genomic_DNA"/>
</dbReference>
<dbReference type="InterPro" id="IPR020234">
    <property type="entry name" value="Mite_allergen_group-7"/>
</dbReference>
<dbReference type="AlphaFoldDB" id="A0AAN9V991"/>
<reference evidence="2 3" key="1">
    <citation type="submission" date="2024-03" db="EMBL/GenBank/DDBJ databases">
        <title>The genome assembly and annotation of the cricket Gryllus longicercus Weissman &amp; Gray.</title>
        <authorList>
            <person name="Szrajer S."/>
            <person name="Gray D."/>
            <person name="Ylla G."/>
        </authorList>
    </citation>
    <scope>NUCLEOTIDE SEQUENCE [LARGE SCALE GENOMIC DNA]</scope>
    <source>
        <strain evidence="2">DAG 2021-001</strain>
        <tissue evidence="2">Whole body minus gut</tissue>
    </source>
</reference>
<protein>
    <recommendedName>
        <fullName evidence="4">Accessory gland protein</fullName>
    </recommendedName>
</protein>
<dbReference type="Proteomes" id="UP001378592">
    <property type="component" value="Unassembled WGS sequence"/>
</dbReference>
<evidence type="ECO:0000313" key="2">
    <source>
        <dbReference type="EMBL" id="KAK7793963.1"/>
    </source>
</evidence>
<organism evidence="2 3">
    <name type="scientific">Gryllus longicercus</name>
    <dbReference type="NCBI Taxonomy" id="2509291"/>
    <lineage>
        <taxon>Eukaryota</taxon>
        <taxon>Metazoa</taxon>
        <taxon>Ecdysozoa</taxon>
        <taxon>Arthropoda</taxon>
        <taxon>Hexapoda</taxon>
        <taxon>Insecta</taxon>
        <taxon>Pterygota</taxon>
        <taxon>Neoptera</taxon>
        <taxon>Polyneoptera</taxon>
        <taxon>Orthoptera</taxon>
        <taxon>Ensifera</taxon>
        <taxon>Gryllidea</taxon>
        <taxon>Grylloidea</taxon>
        <taxon>Gryllidae</taxon>
        <taxon>Gryllinae</taxon>
        <taxon>Gryllus</taxon>
    </lineage>
</organism>
<evidence type="ECO:0008006" key="4">
    <source>
        <dbReference type="Google" id="ProtNLM"/>
    </source>
</evidence>
<evidence type="ECO:0000313" key="3">
    <source>
        <dbReference type="Proteomes" id="UP001378592"/>
    </source>
</evidence>